<gene>
    <name evidence="1" type="ORF">SAMN05444171_7772</name>
</gene>
<dbReference type="EMBL" id="FNTI01000001">
    <property type="protein sequence ID" value="SEE50558.1"/>
    <property type="molecule type" value="Genomic_DNA"/>
</dbReference>
<name>A0A1H5JFV3_9BRAD</name>
<organism evidence="1 2">
    <name type="scientific">Bradyrhizobium lablabi</name>
    <dbReference type="NCBI Taxonomy" id="722472"/>
    <lineage>
        <taxon>Bacteria</taxon>
        <taxon>Pseudomonadati</taxon>
        <taxon>Pseudomonadota</taxon>
        <taxon>Alphaproteobacteria</taxon>
        <taxon>Hyphomicrobiales</taxon>
        <taxon>Nitrobacteraceae</taxon>
        <taxon>Bradyrhizobium</taxon>
    </lineage>
</organism>
<evidence type="ECO:0000313" key="2">
    <source>
        <dbReference type="Proteomes" id="UP000183208"/>
    </source>
</evidence>
<sequence length="55" mass="6387">MRETYVVGCPTREEAEARIRGLYPTELEVRVFATPLSVSETKEQKLMAGEFRPWQ</sequence>
<proteinExistence type="predicted"/>
<dbReference type="AlphaFoldDB" id="A0A1H5JFV3"/>
<accession>A0A1H5JFV3</accession>
<evidence type="ECO:0000313" key="1">
    <source>
        <dbReference type="EMBL" id="SEE50558.1"/>
    </source>
</evidence>
<protein>
    <submittedName>
        <fullName evidence="1">Uncharacterized protein</fullName>
    </submittedName>
</protein>
<reference evidence="1 2" key="1">
    <citation type="submission" date="2016-10" db="EMBL/GenBank/DDBJ databases">
        <authorList>
            <person name="de Groot N.N."/>
        </authorList>
    </citation>
    <scope>NUCLEOTIDE SEQUENCE [LARGE SCALE GENOMIC DNA]</scope>
    <source>
        <strain evidence="1 2">GAS522</strain>
    </source>
</reference>
<dbReference type="Proteomes" id="UP000183208">
    <property type="component" value="Unassembled WGS sequence"/>
</dbReference>